<accession>A0A1V2H4E4</accession>
<proteinExistence type="predicted"/>
<keyword evidence="2" id="KW-1185">Reference proteome</keyword>
<dbReference type="Proteomes" id="UP000188879">
    <property type="component" value="Unassembled WGS sequence"/>
</dbReference>
<dbReference type="EMBL" id="MLCO01000105">
    <property type="protein sequence ID" value="ONG53279.1"/>
    <property type="molecule type" value="Genomic_DNA"/>
</dbReference>
<evidence type="ECO:0000313" key="1">
    <source>
        <dbReference type="EMBL" id="ONG53279.1"/>
    </source>
</evidence>
<protein>
    <submittedName>
        <fullName evidence="1">Uncharacterized protein</fullName>
    </submittedName>
</protein>
<evidence type="ECO:0000313" key="2">
    <source>
        <dbReference type="Proteomes" id="UP000188879"/>
    </source>
</evidence>
<dbReference type="AlphaFoldDB" id="A0A1V2H4E4"/>
<organism evidence="1 2">
    <name type="scientific">Teichococcus deserti</name>
    <dbReference type="NCBI Taxonomy" id="1817963"/>
    <lineage>
        <taxon>Bacteria</taxon>
        <taxon>Pseudomonadati</taxon>
        <taxon>Pseudomonadota</taxon>
        <taxon>Alphaproteobacteria</taxon>
        <taxon>Acetobacterales</taxon>
        <taxon>Roseomonadaceae</taxon>
        <taxon>Roseomonas</taxon>
    </lineage>
</organism>
<gene>
    <name evidence="1" type="ORF">BKE38_12520</name>
</gene>
<reference evidence="1 2" key="1">
    <citation type="submission" date="2016-10" db="EMBL/GenBank/DDBJ databases">
        <title>Draft Genome sequence of Roseomonas sp. strain M3.</title>
        <authorList>
            <person name="Subhash Y."/>
            <person name="Lee S."/>
        </authorList>
    </citation>
    <scope>NUCLEOTIDE SEQUENCE [LARGE SCALE GENOMIC DNA]</scope>
    <source>
        <strain evidence="1 2">M3</strain>
    </source>
</reference>
<name>A0A1V2H4E4_9PROT</name>
<sequence length="105" mass="11423">MACLTPCPSPCSALGATDSAKLHKQIEQRQRTFMRLGPKLVVDMDQHEVACLIAEAILDLQRPAGSTPTQALAAFQPEDRTGFYRAAVAAIGYLAKKTHTAHRTF</sequence>
<comment type="caution">
    <text evidence="1">The sequence shown here is derived from an EMBL/GenBank/DDBJ whole genome shotgun (WGS) entry which is preliminary data.</text>
</comment>
<dbReference type="RefSeq" id="WP_076957694.1">
    <property type="nucleotide sequence ID" value="NZ_MLCO01000105.1"/>
</dbReference>